<feature type="transmembrane region" description="Helical" evidence="1">
    <location>
        <begin position="21"/>
        <end position="46"/>
    </location>
</feature>
<keyword evidence="1" id="KW-0472">Membrane</keyword>
<organism evidence="2 3">
    <name type="scientific">Paraburkholderia agricolaris</name>
    <dbReference type="NCBI Taxonomy" id="2152888"/>
    <lineage>
        <taxon>Bacteria</taxon>
        <taxon>Pseudomonadati</taxon>
        <taxon>Pseudomonadota</taxon>
        <taxon>Betaproteobacteria</taxon>
        <taxon>Burkholderiales</taxon>
        <taxon>Burkholderiaceae</taxon>
        <taxon>Paraburkholderia</taxon>
    </lineage>
</organism>
<sequence>MRDSHARAAPLDARAALSAHLAGLVLTAGSIVGFTVLMAPLLHWLAR</sequence>
<comment type="caution">
    <text evidence="2">The sequence shown here is derived from an EMBL/GenBank/DDBJ whole genome shotgun (WGS) entry which is preliminary data.</text>
</comment>
<protein>
    <submittedName>
        <fullName evidence="2">Uncharacterized protein</fullName>
    </submittedName>
</protein>
<evidence type="ECO:0000256" key="1">
    <source>
        <dbReference type="SAM" id="Phobius"/>
    </source>
</evidence>
<keyword evidence="1" id="KW-1133">Transmembrane helix</keyword>
<proteinExistence type="predicted"/>
<dbReference type="Proteomes" id="UP001629249">
    <property type="component" value="Unassembled WGS sequence"/>
</dbReference>
<dbReference type="EMBL" id="JAQQFN010000005">
    <property type="protein sequence ID" value="MFL9882975.1"/>
    <property type="molecule type" value="Genomic_DNA"/>
</dbReference>
<gene>
    <name evidence="2" type="ORF">PQR66_08060</name>
</gene>
<keyword evidence="1" id="KW-0812">Transmembrane</keyword>
<name>A0ABW8ZK67_9BURK</name>
<reference evidence="2 3" key="1">
    <citation type="journal article" date="2024" name="Chem. Sci.">
        <title>Discovery of megapolipeptins by genome mining of a Burkholderiales bacteria collection.</title>
        <authorList>
            <person name="Paulo B.S."/>
            <person name="Recchia M.J.J."/>
            <person name="Lee S."/>
            <person name="Fergusson C.H."/>
            <person name="Romanowski S.B."/>
            <person name="Hernandez A."/>
            <person name="Krull N."/>
            <person name="Liu D.Y."/>
            <person name="Cavanagh H."/>
            <person name="Bos A."/>
            <person name="Gray C.A."/>
            <person name="Murphy B.T."/>
            <person name="Linington R.G."/>
            <person name="Eustaquio A.S."/>
        </authorList>
    </citation>
    <scope>NUCLEOTIDE SEQUENCE [LARGE SCALE GENOMIC DNA]</scope>
    <source>
        <strain evidence="2 3">RL16-012-BIC-B</strain>
    </source>
</reference>
<evidence type="ECO:0000313" key="2">
    <source>
        <dbReference type="EMBL" id="MFL9882975.1"/>
    </source>
</evidence>
<accession>A0ABW8ZK67</accession>
<evidence type="ECO:0000313" key="3">
    <source>
        <dbReference type="Proteomes" id="UP001629249"/>
    </source>
</evidence>
<keyword evidence="3" id="KW-1185">Reference proteome</keyword>
<dbReference type="RefSeq" id="WP_408326677.1">
    <property type="nucleotide sequence ID" value="NZ_JAQQFH010000002.1"/>
</dbReference>